<dbReference type="InterPro" id="IPR037185">
    <property type="entry name" value="EmrE-like"/>
</dbReference>
<organism evidence="7">
    <name type="scientific">freshwater metagenome</name>
    <dbReference type="NCBI Taxonomy" id="449393"/>
    <lineage>
        <taxon>unclassified sequences</taxon>
        <taxon>metagenomes</taxon>
        <taxon>ecological metagenomes</taxon>
    </lineage>
</organism>
<feature type="transmembrane region" description="Helical" evidence="5">
    <location>
        <begin position="150"/>
        <end position="167"/>
    </location>
</feature>
<feature type="transmembrane region" description="Helical" evidence="5">
    <location>
        <begin position="99"/>
        <end position="120"/>
    </location>
</feature>
<dbReference type="AlphaFoldDB" id="A0A6J7VZE6"/>
<feature type="transmembrane region" description="Helical" evidence="5">
    <location>
        <begin position="204"/>
        <end position="222"/>
    </location>
</feature>
<dbReference type="PANTHER" id="PTHR32322:SF2">
    <property type="entry name" value="EAMA DOMAIN-CONTAINING PROTEIN"/>
    <property type="match status" value="1"/>
</dbReference>
<comment type="subcellular location">
    <subcellularLocation>
        <location evidence="1">Membrane</location>
        <topology evidence="1">Multi-pass membrane protein</topology>
    </subcellularLocation>
</comment>
<feature type="transmembrane region" description="Helical" evidence="5">
    <location>
        <begin position="38"/>
        <end position="55"/>
    </location>
</feature>
<dbReference type="GO" id="GO:0016020">
    <property type="term" value="C:membrane"/>
    <property type="evidence" value="ECO:0007669"/>
    <property type="project" value="UniProtKB-SubCell"/>
</dbReference>
<evidence type="ECO:0000256" key="5">
    <source>
        <dbReference type="SAM" id="Phobius"/>
    </source>
</evidence>
<evidence type="ECO:0000256" key="2">
    <source>
        <dbReference type="ARBA" id="ARBA00022692"/>
    </source>
</evidence>
<feature type="transmembrane region" description="Helical" evidence="5">
    <location>
        <begin position="265"/>
        <end position="284"/>
    </location>
</feature>
<accession>A0A6J7VZE6</accession>
<evidence type="ECO:0000259" key="6">
    <source>
        <dbReference type="Pfam" id="PF00892"/>
    </source>
</evidence>
<keyword evidence="2 5" id="KW-0812">Transmembrane</keyword>
<evidence type="ECO:0000313" key="7">
    <source>
        <dbReference type="EMBL" id="CAB5135179.1"/>
    </source>
</evidence>
<dbReference type="Pfam" id="PF00892">
    <property type="entry name" value="EamA"/>
    <property type="match status" value="2"/>
</dbReference>
<gene>
    <name evidence="7" type="ORF">UFOPK4422_01590</name>
</gene>
<dbReference type="EMBL" id="CAFBRX010000224">
    <property type="protein sequence ID" value="CAB5135179.1"/>
    <property type="molecule type" value="Genomic_DNA"/>
</dbReference>
<dbReference type="InterPro" id="IPR000620">
    <property type="entry name" value="EamA_dom"/>
</dbReference>
<keyword evidence="3 5" id="KW-1133">Transmembrane helix</keyword>
<evidence type="ECO:0000256" key="3">
    <source>
        <dbReference type="ARBA" id="ARBA00022989"/>
    </source>
</evidence>
<dbReference type="PANTHER" id="PTHR32322">
    <property type="entry name" value="INNER MEMBRANE TRANSPORTER"/>
    <property type="match status" value="1"/>
</dbReference>
<keyword evidence="4 5" id="KW-0472">Membrane</keyword>
<feature type="domain" description="EamA" evidence="6">
    <location>
        <begin position="39"/>
        <end position="144"/>
    </location>
</feature>
<name>A0A6J7VZE6_9ZZZZ</name>
<feature type="transmembrane region" description="Helical" evidence="5">
    <location>
        <begin position="67"/>
        <end position="87"/>
    </location>
</feature>
<feature type="transmembrane region" description="Helical" evidence="5">
    <location>
        <begin position="126"/>
        <end position="143"/>
    </location>
</feature>
<dbReference type="InterPro" id="IPR050638">
    <property type="entry name" value="AA-Vitamin_Transporters"/>
</dbReference>
<evidence type="ECO:0000256" key="4">
    <source>
        <dbReference type="ARBA" id="ARBA00023136"/>
    </source>
</evidence>
<proteinExistence type="predicted"/>
<protein>
    <submittedName>
        <fullName evidence="7">Unannotated protein</fullName>
    </submittedName>
</protein>
<reference evidence="7" key="1">
    <citation type="submission" date="2020-05" db="EMBL/GenBank/DDBJ databases">
        <authorList>
            <person name="Chiriac C."/>
            <person name="Salcher M."/>
            <person name="Ghai R."/>
            <person name="Kavagutti S V."/>
        </authorList>
    </citation>
    <scope>NUCLEOTIDE SEQUENCE</scope>
</reference>
<feature type="domain" description="EamA" evidence="6">
    <location>
        <begin position="174"/>
        <end position="305"/>
    </location>
</feature>
<feature type="transmembrane region" description="Helical" evidence="5">
    <location>
        <begin position="173"/>
        <end position="192"/>
    </location>
</feature>
<sequence length="313" mass="33527">MAGDLPHRPRTLRLNTNAASTADESHLAGFFNTASPEALFVLSAVAQYIGAVIAIDLFDQVNPATVAWLRVIGASLVLILISARRIFHPRDRQRWTRQDLLAMATFGIATALMNTFFYLAIERIPLGKGVAIEFIGPISVAALRTRSRRNALALLCAAVGVAVLSGVELSGEPLGLLFIFLASVMWATYIVVGSRVAQQNRGVSGLGLGLAIGALVVTPIGLPGSGPVWAAPHLLFLCFFVGVMSNAIGYGIDQSVLRRIPIRRFSVLLALLPVTATVVAFIALDQRPNALDLFGMTLVLTGVFIQEREKINS</sequence>
<evidence type="ECO:0000256" key="1">
    <source>
        <dbReference type="ARBA" id="ARBA00004141"/>
    </source>
</evidence>
<dbReference type="SUPFAM" id="SSF103481">
    <property type="entry name" value="Multidrug resistance efflux transporter EmrE"/>
    <property type="match status" value="2"/>
</dbReference>
<feature type="transmembrane region" description="Helical" evidence="5">
    <location>
        <begin position="234"/>
        <end position="253"/>
    </location>
</feature>